<dbReference type="PANTHER" id="PTHR43651:SF3">
    <property type="entry name" value="1,4-ALPHA-GLUCAN-BRANCHING ENZYME"/>
    <property type="match status" value="1"/>
</dbReference>
<dbReference type="SUPFAM" id="SSF81296">
    <property type="entry name" value="E set domains"/>
    <property type="match status" value="1"/>
</dbReference>
<keyword evidence="6 10" id="KW-0328">Glycosyltransferase</keyword>
<evidence type="ECO:0000256" key="6">
    <source>
        <dbReference type="ARBA" id="ARBA00022676"/>
    </source>
</evidence>
<comment type="catalytic activity">
    <reaction evidence="1 10">
        <text>Transfers a segment of a (1-&gt;4)-alpha-D-glucan chain to a primary hydroxy group in a similar glucan chain.</text>
        <dbReference type="EC" id="2.4.1.18"/>
    </reaction>
</comment>
<evidence type="ECO:0000256" key="1">
    <source>
        <dbReference type="ARBA" id="ARBA00000826"/>
    </source>
</evidence>
<dbReference type="InterPro" id="IPR044143">
    <property type="entry name" value="GlgB_N_E_set_prok"/>
</dbReference>
<dbReference type="EMBL" id="JBBAXC010000031">
    <property type="protein sequence ID" value="MEI5909597.1"/>
    <property type="molecule type" value="Genomic_DNA"/>
</dbReference>
<dbReference type="PIRSF" id="PIRSF000463">
    <property type="entry name" value="GlgB"/>
    <property type="match status" value="1"/>
</dbReference>
<dbReference type="InterPro" id="IPR004193">
    <property type="entry name" value="Glyco_hydro_13_N"/>
</dbReference>
<dbReference type="SUPFAM" id="SSF51011">
    <property type="entry name" value="Glycosyl hydrolase domain"/>
    <property type="match status" value="1"/>
</dbReference>
<keyword evidence="13" id="KW-1185">Reference proteome</keyword>
<dbReference type="NCBIfam" id="NF003811">
    <property type="entry name" value="PRK05402.1"/>
    <property type="match status" value="1"/>
</dbReference>
<protein>
    <recommendedName>
        <fullName evidence="10">1,4-alpha-glucan branching enzyme GlgB</fullName>
        <ecNumber evidence="10">2.4.1.18</ecNumber>
    </recommendedName>
    <alternativeName>
        <fullName evidence="10">1,4-alpha-D-glucan:1,4-alpha-D-glucan 6-glucosyl-transferase</fullName>
    </alternativeName>
    <alternativeName>
        <fullName evidence="10">Alpha-(1-&gt;4)-glucan branching enzyme</fullName>
    </alternativeName>
    <alternativeName>
        <fullName evidence="10">Glycogen branching enzyme</fullName>
        <shortName evidence="10">BE</shortName>
    </alternativeName>
</protein>
<feature type="active site" description="Nucleophile" evidence="10">
    <location>
        <position position="311"/>
    </location>
</feature>
<feature type="domain" description="Glycosyl hydrolase family 13 catalytic" evidence="11">
    <location>
        <begin position="154"/>
        <end position="506"/>
    </location>
</feature>
<feature type="active site" description="Proton donor" evidence="10">
    <location>
        <position position="356"/>
    </location>
</feature>
<dbReference type="SMART" id="SM00642">
    <property type="entry name" value="Aamy"/>
    <property type="match status" value="1"/>
</dbReference>
<dbReference type="Pfam" id="PF02922">
    <property type="entry name" value="CBM_48"/>
    <property type="match status" value="1"/>
</dbReference>
<gene>
    <name evidence="10 12" type="primary">glgB</name>
    <name evidence="12" type="ORF">WAK64_21480</name>
</gene>
<dbReference type="NCBIfam" id="TIGR01515">
    <property type="entry name" value="branching_enzym"/>
    <property type="match status" value="1"/>
</dbReference>
<dbReference type="Pfam" id="PF00128">
    <property type="entry name" value="Alpha-amylase"/>
    <property type="match status" value="2"/>
</dbReference>
<reference evidence="12 13" key="1">
    <citation type="journal article" date="2018" name="J. Microbiol.">
        <title>Bacillus spongiae sp. nov., isolated from sponge of Jeju Island.</title>
        <authorList>
            <person name="Lee G.E."/>
            <person name="Im W.T."/>
            <person name="Park J.S."/>
        </authorList>
    </citation>
    <scope>NUCLEOTIDE SEQUENCE [LARGE SCALE GENOMIC DNA]</scope>
    <source>
        <strain evidence="12 13">135PIL107-10</strain>
    </source>
</reference>
<comment type="pathway">
    <text evidence="3 10">Glycan biosynthesis; glycogen biosynthesis.</text>
</comment>
<evidence type="ECO:0000313" key="12">
    <source>
        <dbReference type="EMBL" id="MEI5909597.1"/>
    </source>
</evidence>
<sequence>MTNSNPSSTDIHLFHEGQLFEAHRTFGSHVYNHNGRKVTTFCVWSPNAEAISVVGTFNEWGENADELLMKKVSDSGIWFAVHQTSLKGHLYKYKIVTKDGQTKLKTDPFAFYAERRPNTAAIISEDEDYEWQDEKWLLKRKMKPAYDEPMFIYEIHFGTWKIKGKEMFYTYQEIADDLVPYLVEHGYTHVEIMPITEHPFDRSWGYQSTGYYSPTSRYGTPEQLKYFVNKCHKHNIGVILDWVPGHFCKDNHGLYQFDGSHLYEYATEKDRENYDWGTANFDLGKKEVQSFLISSARYWLDQFHIDGFRIDAVAKILYKANQDHDQLIPNEGGIEFLKKLNTAVFEYEPNALMMAEDSTDWPQVTSPVHYGGLGFNYKWNMGWMNDVLKYMETHENDRKQVHSLLTFSLLYAFSENFVLPLSHDEVVHGKKSLLNKMPGDYWQKFAQLRLLFGYMVAHPGKKLLFMGSELAPFSEWKDLDQIDWHLEKYNMHRAFNAYVKELLNLYKEVKPFFEKDHLSEGFEWIDVHNYEQSILSFLRKGKKKDDFVVVICNFTSKVYHHYKVGVPNADYYIELFNSDDALFGGSGQVNRDDIEVVHESYHGRPKTVELTIPPFAVVYLYPVNQERGE</sequence>
<evidence type="ECO:0000256" key="8">
    <source>
        <dbReference type="ARBA" id="ARBA00023056"/>
    </source>
</evidence>
<dbReference type="CDD" id="cd11322">
    <property type="entry name" value="AmyAc_Glg_BE"/>
    <property type="match status" value="1"/>
</dbReference>
<comment type="subunit">
    <text evidence="10">Monomer.</text>
</comment>
<comment type="function">
    <text evidence="2 10">Catalyzes the formation of the alpha-1,6-glucosidic linkages in glycogen by scission of a 1,4-alpha-linked oligosaccharide from growing alpha-1,4-glucan chains and the subsequent attachment of the oligosaccharide to the alpha-1,6 position.</text>
</comment>
<dbReference type="NCBIfam" id="NF008967">
    <property type="entry name" value="PRK12313.1"/>
    <property type="match status" value="1"/>
</dbReference>
<dbReference type="Gene3D" id="2.60.40.10">
    <property type="entry name" value="Immunoglobulins"/>
    <property type="match status" value="1"/>
</dbReference>
<dbReference type="InterPro" id="IPR014756">
    <property type="entry name" value="Ig_E-set"/>
</dbReference>
<comment type="caution">
    <text evidence="12">The sequence shown here is derived from an EMBL/GenBank/DDBJ whole genome shotgun (WGS) entry which is preliminary data.</text>
</comment>
<dbReference type="EC" id="2.4.1.18" evidence="10"/>
<evidence type="ECO:0000256" key="5">
    <source>
        <dbReference type="ARBA" id="ARBA00022600"/>
    </source>
</evidence>
<proteinExistence type="inferred from homology"/>
<keyword evidence="7 10" id="KW-0808">Transferase</keyword>
<evidence type="ECO:0000256" key="3">
    <source>
        <dbReference type="ARBA" id="ARBA00004964"/>
    </source>
</evidence>
<comment type="similarity">
    <text evidence="4 10">Belongs to the glycosyl hydrolase 13 family. GlgB subfamily.</text>
</comment>
<keyword evidence="5 10" id="KW-0321">Glycogen metabolism</keyword>
<dbReference type="InterPro" id="IPR017853">
    <property type="entry name" value="GH"/>
</dbReference>
<organism evidence="12 13">
    <name type="scientific">Bacillus spongiae</name>
    <dbReference type="NCBI Taxonomy" id="2683610"/>
    <lineage>
        <taxon>Bacteria</taxon>
        <taxon>Bacillati</taxon>
        <taxon>Bacillota</taxon>
        <taxon>Bacilli</taxon>
        <taxon>Bacillales</taxon>
        <taxon>Bacillaceae</taxon>
        <taxon>Bacillus</taxon>
    </lineage>
</organism>
<evidence type="ECO:0000256" key="9">
    <source>
        <dbReference type="ARBA" id="ARBA00023277"/>
    </source>
</evidence>
<keyword evidence="8 10" id="KW-0320">Glycogen biosynthesis</keyword>
<dbReference type="CDD" id="cd02855">
    <property type="entry name" value="E_set_GBE_prok_N"/>
    <property type="match status" value="1"/>
</dbReference>
<keyword evidence="9 10" id="KW-0119">Carbohydrate metabolism</keyword>
<dbReference type="Proteomes" id="UP001312865">
    <property type="component" value="Unassembled WGS sequence"/>
</dbReference>
<accession>A0ABU8HKG6</accession>
<dbReference type="RefSeq" id="WP_336589040.1">
    <property type="nucleotide sequence ID" value="NZ_JBBAXC010000031.1"/>
</dbReference>
<evidence type="ECO:0000256" key="7">
    <source>
        <dbReference type="ARBA" id="ARBA00022679"/>
    </source>
</evidence>
<dbReference type="InterPro" id="IPR013780">
    <property type="entry name" value="Glyco_hydro_b"/>
</dbReference>
<dbReference type="InterPro" id="IPR006048">
    <property type="entry name" value="A-amylase/branching_C"/>
</dbReference>
<evidence type="ECO:0000259" key="11">
    <source>
        <dbReference type="SMART" id="SM00642"/>
    </source>
</evidence>
<evidence type="ECO:0000313" key="13">
    <source>
        <dbReference type="Proteomes" id="UP001312865"/>
    </source>
</evidence>
<evidence type="ECO:0000256" key="2">
    <source>
        <dbReference type="ARBA" id="ARBA00002953"/>
    </source>
</evidence>
<dbReference type="SUPFAM" id="SSF51445">
    <property type="entry name" value="(Trans)glycosidases"/>
    <property type="match status" value="1"/>
</dbReference>
<name>A0ABU8HKG6_9BACI</name>
<dbReference type="HAMAP" id="MF_00685">
    <property type="entry name" value="GlgB"/>
    <property type="match status" value="1"/>
</dbReference>
<dbReference type="InterPro" id="IPR006047">
    <property type="entry name" value="GH13_cat_dom"/>
</dbReference>
<dbReference type="Gene3D" id="3.20.20.80">
    <property type="entry name" value="Glycosidases"/>
    <property type="match status" value="1"/>
</dbReference>
<dbReference type="InterPro" id="IPR013783">
    <property type="entry name" value="Ig-like_fold"/>
</dbReference>
<evidence type="ECO:0000256" key="4">
    <source>
        <dbReference type="ARBA" id="ARBA00009000"/>
    </source>
</evidence>
<dbReference type="PANTHER" id="PTHR43651">
    <property type="entry name" value="1,4-ALPHA-GLUCAN-BRANCHING ENZYME"/>
    <property type="match status" value="1"/>
</dbReference>
<dbReference type="InterPro" id="IPR037439">
    <property type="entry name" value="Branching_enzy"/>
</dbReference>
<evidence type="ECO:0000256" key="10">
    <source>
        <dbReference type="HAMAP-Rule" id="MF_00685"/>
    </source>
</evidence>
<dbReference type="InterPro" id="IPR006407">
    <property type="entry name" value="GlgB"/>
</dbReference>
<dbReference type="Pfam" id="PF02806">
    <property type="entry name" value="Alpha-amylase_C"/>
    <property type="match status" value="1"/>
</dbReference>
<dbReference type="Gene3D" id="2.60.40.1180">
    <property type="entry name" value="Golgi alpha-mannosidase II"/>
    <property type="match status" value="1"/>
</dbReference>